<name>T1QE01_9EUKA</name>
<keyword evidence="1" id="KW-1133">Transmembrane helix</keyword>
<feature type="transmembrane region" description="Helical" evidence="1">
    <location>
        <begin position="86"/>
        <end position="109"/>
    </location>
</feature>
<proteinExistence type="predicted"/>
<organism evidence="2">
    <name type="scientific">Phalansterium sp. PJK-2012</name>
    <dbReference type="NCBI Taxonomy" id="1267188"/>
    <lineage>
        <taxon>Eukaryota</taxon>
        <taxon>Amoebozoa</taxon>
        <taxon>Evosea</taxon>
        <taxon>Variosea</taxon>
        <taxon>Phalansterium</taxon>
    </lineage>
</organism>
<gene>
    <name evidence="2" type="primary">orf781</name>
</gene>
<keyword evidence="1" id="KW-0472">Membrane</keyword>
<geneLocation type="mitochondrion" evidence="2"/>
<accession>T1QE01</accession>
<feature type="transmembrane region" description="Helical" evidence="1">
    <location>
        <begin position="59"/>
        <end position="79"/>
    </location>
</feature>
<feature type="transmembrane region" description="Helical" evidence="1">
    <location>
        <begin position="324"/>
        <end position="342"/>
    </location>
</feature>
<feature type="transmembrane region" description="Helical" evidence="1">
    <location>
        <begin position="121"/>
        <end position="144"/>
    </location>
</feature>
<keyword evidence="1" id="KW-0812">Transmembrane</keyword>
<evidence type="ECO:0000313" key="2">
    <source>
        <dbReference type="EMBL" id="AFZ64061.1"/>
    </source>
</evidence>
<protein>
    <submittedName>
        <fullName evidence="2">Uncharacterized protein</fullName>
    </submittedName>
</protein>
<feature type="transmembrane region" description="Helical" evidence="1">
    <location>
        <begin position="272"/>
        <end position="291"/>
    </location>
</feature>
<evidence type="ECO:0000256" key="1">
    <source>
        <dbReference type="SAM" id="Phobius"/>
    </source>
</evidence>
<feature type="transmembrane region" description="Helical" evidence="1">
    <location>
        <begin position="221"/>
        <end position="241"/>
    </location>
</feature>
<keyword evidence="2" id="KW-0496">Mitochondrion</keyword>
<dbReference type="EMBL" id="KC121006">
    <property type="protein sequence ID" value="AFZ64061.1"/>
    <property type="molecule type" value="Genomic_DNA"/>
</dbReference>
<sequence length="781" mass="95256">MIILLLKRIEDKLIYFFTFTMVKKSKLLEERDGWMIKTRIIEPLFFRVLYPLGGRLNNFLIFFEYVFSKIFHAVFPLFMNNVTNIFFKYTSVSITEIIINPIIVSFHFYIKLLKVREFIFILFRFMVYLLHRIAIAISFIRAIYRHRKKRKAAIPIQVYKRIERVKSRISSHKPPIFFYSIEKSFSNFINYIDDSTYERRLHVYIYATSPFRAVGDIMHEILTFIFIPLVLFRNIYFKIIYPPIKLRWLAFFFGAGYKRIVTFSREKYLFKFGYLFLFAMLFFTVANKLFVGGRYSFSKNSDTDILFGNWDPYSKWTKMFRKQLFFFLFAVVFIYAIIAREYLIQWKSAAEIFMMLSVIGVYLMERRYAKYIAEWEYAALSHYTFRSKKKKKLFYSLLCSTRSFFMGIDNFIKYITLRIVNGRRRSYTKLESKRRRHVAYKTLPRELKWVYGNEYVKRRHIEKLFWRFVVGKEPKQYPYMDFPHFGAQMEEDYFSNTKISQKNKKRLHRIVNHLSKRWKINYSKRSPFYLKEVNPSINIILPHFKSEQRYWYAYTLARGKVFEKMHNYPKRHNLKVLGTDAKWGEMFKLGNRRIIFKKDSLMMGERFHVKFEKRFKLPWLYVKDVRKRAEHFHAKISKQSSFSRTKDKTNIGGRLAGEWWATQDRKFHKLYKRTKYKRGVWFDEGERINKGKKGEDVSSFLKVFFEQNYTKLYGKILFTPSRKKTRLSIAGRGLYTWDMRYVVASTLYYWHILFYYHYFPIWLHNLPDFYRELLSYIITIS</sequence>
<dbReference type="AlphaFoldDB" id="T1QE01"/>
<reference evidence="2" key="1">
    <citation type="journal article" date="2013" name="Protist Genomics">
        <title>The complete mitochondrial genome from an unidentified Phalansterium species.</title>
        <authorList>
            <person name="Pombert J.-F."/>
            <person name="Smirnov A."/>
            <person name="James E.R."/>
            <person name="Janouskovec J."/>
            <person name="Gray M.W."/>
            <person name="Keeling P.J."/>
        </authorList>
    </citation>
    <scope>NUCLEOTIDE SEQUENCE</scope>
    <source>
        <strain evidence="2">UTEX1284</strain>
    </source>
</reference>